<protein>
    <submittedName>
        <fullName evidence="2">Uncharacterized protein</fullName>
    </submittedName>
</protein>
<dbReference type="AlphaFoldDB" id="A0AAD1VVC8"/>
<dbReference type="EMBL" id="OW240914">
    <property type="protein sequence ID" value="CAH2272927.1"/>
    <property type="molecule type" value="Genomic_DNA"/>
</dbReference>
<proteinExistence type="predicted"/>
<evidence type="ECO:0000256" key="1">
    <source>
        <dbReference type="SAM" id="MobiDB-lite"/>
    </source>
</evidence>
<evidence type="ECO:0000313" key="3">
    <source>
        <dbReference type="Proteomes" id="UP001295444"/>
    </source>
</evidence>
<accession>A0AAD1VVC8</accession>
<organism evidence="2 3">
    <name type="scientific">Pelobates cultripes</name>
    <name type="common">Western spadefoot toad</name>
    <dbReference type="NCBI Taxonomy" id="61616"/>
    <lineage>
        <taxon>Eukaryota</taxon>
        <taxon>Metazoa</taxon>
        <taxon>Chordata</taxon>
        <taxon>Craniata</taxon>
        <taxon>Vertebrata</taxon>
        <taxon>Euteleostomi</taxon>
        <taxon>Amphibia</taxon>
        <taxon>Batrachia</taxon>
        <taxon>Anura</taxon>
        <taxon>Pelobatoidea</taxon>
        <taxon>Pelobatidae</taxon>
        <taxon>Pelobates</taxon>
    </lineage>
</organism>
<feature type="compositionally biased region" description="Acidic residues" evidence="1">
    <location>
        <begin position="60"/>
        <end position="71"/>
    </location>
</feature>
<name>A0AAD1VVC8_PELCU</name>
<sequence>MSKALASAMDIMSSSISKSFMQALLQAQLSVPLASLLAKATSGAKAARQWKWAKTQSESELSENEESALESESDHSDDLSDLDSEYKFEEDKTTPQCMNATELSHPAISKEGKILSPQGEPLFDPDDLSQPCSANWSPAEHVARYIAARVRKPLDKVTRSKLQVECLHPTVPNDVCKTPHVNPKIIQFLGKTGWKPKKVLYFSLCNCQDKVLDILGPATKTSEL</sequence>
<dbReference type="Proteomes" id="UP001295444">
    <property type="component" value="Chromosome 03"/>
</dbReference>
<evidence type="ECO:0000313" key="2">
    <source>
        <dbReference type="EMBL" id="CAH2272927.1"/>
    </source>
</evidence>
<keyword evidence="3" id="KW-1185">Reference proteome</keyword>
<feature type="region of interest" description="Disordered" evidence="1">
    <location>
        <begin position="55"/>
        <end position="80"/>
    </location>
</feature>
<gene>
    <name evidence="2" type="ORF">PECUL_23A022268</name>
</gene>
<reference evidence="2" key="1">
    <citation type="submission" date="2022-03" db="EMBL/GenBank/DDBJ databases">
        <authorList>
            <person name="Alioto T."/>
            <person name="Alioto T."/>
            <person name="Gomez Garrido J."/>
        </authorList>
    </citation>
    <scope>NUCLEOTIDE SEQUENCE</scope>
</reference>